<organism evidence="16 17">
    <name type="scientific">Allomyces macrogynus (strain ATCC 38327)</name>
    <name type="common">Allomyces javanicus var. macrogynus</name>
    <dbReference type="NCBI Taxonomy" id="578462"/>
    <lineage>
        <taxon>Eukaryota</taxon>
        <taxon>Fungi</taxon>
        <taxon>Fungi incertae sedis</taxon>
        <taxon>Blastocladiomycota</taxon>
        <taxon>Blastocladiomycetes</taxon>
        <taxon>Blastocladiales</taxon>
        <taxon>Blastocladiaceae</taxon>
        <taxon>Allomyces</taxon>
    </lineage>
</organism>
<dbReference type="InterPro" id="IPR002300">
    <property type="entry name" value="aa-tRNA-synth_Ia"/>
</dbReference>
<dbReference type="Gene3D" id="3.40.50.620">
    <property type="entry name" value="HUPs"/>
    <property type="match status" value="2"/>
</dbReference>
<dbReference type="SUPFAM" id="SSF50677">
    <property type="entry name" value="ValRS/IleRS/LeuRS editing domain"/>
    <property type="match status" value="1"/>
</dbReference>
<dbReference type="Pfam" id="PF00133">
    <property type="entry name" value="tRNA-synt_1"/>
    <property type="match status" value="2"/>
</dbReference>
<dbReference type="eggNOG" id="KOG0437">
    <property type="taxonomic scope" value="Eukaryota"/>
</dbReference>
<dbReference type="Pfam" id="PF24810">
    <property type="entry name" value="RBD_LARS1"/>
    <property type="match status" value="1"/>
</dbReference>
<keyword evidence="7 11" id="KW-0648">Protein biosynthesis</keyword>
<feature type="coiled-coil region" evidence="12">
    <location>
        <begin position="117"/>
        <end position="147"/>
    </location>
</feature>
<evidence type="ECO:0000259" key="13">
    <source>
        <dbReference type="Pfam" id="PF00133"/>
    </source>
</evidence>
<feature type="domain" description="Aminoacyl-tRNA synthetase class Ia" evidence="13">
    <location>
        <begin position="198"/>
        <end position="766"/>
    </location>
</feature>
<evidence type="ECO:0000313" key="16">
    <source>
        <dbReference type="EMBL" id="KNE57075.1"/>
    </source>
</evidence>
<dbReference type="EMBL" id="GG745331">
    <property type="protein sequence ID" value="KNE57075.1"/>
    <property type="molecule type" value="Genomic_DNA"/>
</dbReference>
<dbReference type="VEuPathDB" id="FungiDB:AMAG_02829"/>
<evidence type="ECO:0000256" key="7">
    <source>
        <dbReference type="ARBA" id="ARBA00022917"/>
    </source>
</evidence>
<dbReference type="CDD" id="cd07959">
    <property type="entry name" value="Anticodon_Ia_Leu_AEc"/>
    <property type="match status" value="1"/>
</dbReference>
<keyword evidence="4 11" id="KW-0436">Ligase</keyword>
<evidence type="ECO:0000256" key="10">
    <source>
        <dbReference type="ARBA" id="ARBA00047469"/>
    </source>
</evidence>
<dbReference type="GO" id="GO:0005524">
    <property type="term" value="F:ATP binding"/>
    <property type="evidence" value="ECO:0007669"/>
    <property type="project" value="UniProtKB-KW"/>
</dbReference>
<dbReference type="NCBIfam" id="TIGR00395">
    <property type="entry name" value="leuS_arch"/>
    <property type="match status" value="1"/>
</dbReference>
<dbReference type="Gene3D" id="1.10.730.10">
    <property type="entry name" value="Isoleucyl-tRNA Synthetase, Domain 1"/>
    <property type="match status" value="2"/>
</dbReference>
<evidence type="ECO:0000256" key="3">
    <source>
        <dbReference type="ARBA" id="ARBA00013164"/>
    </source>
</evidence>
<evidence type="ECO:0000256" key="11">
    <source>
        <dbReference type="RuleBase" id="RU363035"/>
    </source>
</evidence>
<evidence type="ECO:0000256" key="1">
    <source>
        <dbReference type="ARBA" id="ARBA00004496"/>
    </source>
</evidence>
<evidence type="ECO:0000256" key="12">
    <source>
        <dbReference type="SAM" id="Coils"/>
    </source>
</evidence>
<dbReference type="InterPro" id="IPR001412">
    <property type="entry name" value="aa-tRNA-synth_I_CS"/>
</dbReference>
<name>A0A0L0S3U6_ALLM3</name>
<dbReference type="OrthoDB" id="10249672at2759"/>
<dbReference type="OMA" id="KFIEWQF"/>
<sequence>MTTVEVKSTVKRDTLMALEAEMQAQWEAAKLFEADVPADMTKPKFHATFPYPYMNGRLHLGHFFSFSKVEFAAGYERLKGKTVLLPLGFHCTGMPIKACADKLKREVELFGQNFENFERVSAELAKAEAEAQRQKELEAQMASANVDPTKIVKKHSKVAAKTGPAKYQWQIMESMGVNRVEIHKFADPLYWLQYFPPRAISDMKKMGCKVDWRRSFITTDVNPYYDSFIRWQFNKLHALSKVKFGERLTIWSDKDQQPCMDHDRQTGEGVGPQEYTGIKMEVITNKVENPKLKSILASLKNKKVFLVAATLRPETMYGQTNTFVGRDLEYGFWEINDKEVFVCTERAARNMAFQGFAKTKGKPVRLATISGNDLIGTAVKAPLSAYDHVYVLPLEHVLANKGTGVVTSVPSDSPDDYTMTRDLKKKPEFYGIKAEWIAKYDPIAIIQTPSFGNMSAVKACDDLKIASPKDRVQLDKAKELVYKEGFYSGTMVIGAYKGKSVADAKPLIRQQLVDAGLAIVYSEPEKDVISRSGDECVVNLCDQWYLDYGEEKWRAETKRALEQLNTYHPETRNAFQQTLDWLNQWACARSFGLGTRLPWDPQFLIESLSDSTIYMAYYTICHYLHSDLEGKLPGKVAIAPEDMTDAVWEYIFNEAATYPQDARVPKGYLDVMRKEFQYFYPLDLRVSGKDLIGNHLTFFLYNHTCLFPEKYWPRGIRVNGHLLFNSEKMSKSTGTFLTVADALERYGADGTRFAMADAGDSVEDANFVDATANAAILRLFTQKEWCTETMASLSTLRTGAYSFADRVFKSRMITLVRGADTQYAHMMFREALKLAFFEFQDARDWYRETTALTGEGMHRDLVREFLELQAVIMAPITPHWCDWLYQTALGHKTSVLSAAWPTFKEDPEADVLAAAEYLKGLIYSIRTTEAALLKKKKPAPAAGAKRKCTILIADKYPQWQEDLLVLLKKVYAETKGDWQGKDIAALKASGLLKNKKAMPFVNEIKKQINVVGAKAFDRALIFNEDAMVRTNVGLIQKSVNMDIVVKSSEAKDLDGEEAKKAELALPGNPGIKIDFE</sequence>
<dbReference type="GO" id="GO:0002161">
    <property type="term" value="F:aminoacyl-tRNA deacylase activity"/>
    <property type="evidence" value="ECO:0007669"/>
    <property type="project" value="InterPro"/>
</dbReference>
<dbReference type="PANTHER" id="PTHR45794">
    <property type="entry name" value="LEUCYL-TRNA SYNTHETASE"/>
    <property type="match status" value="1"/>
</dbReference>
<dbReference type="Proteomes" id="UP000054350">
    <property type="component" value="Unassembled WGS sequence"/>
</dbReference>
<dbReference type="InterPro" id="IPR004493">
    <property type="entry name" value="Leu-tRNA-synth_Ia_arc/euk"/>
</dbReference>
<comment type="catalytic activity">
    <reaction evidence="10">
        <text>tRNA(Leu) + L-leucine + ATP = L-leucyl-tRNA(Leu) + AMP + diphosphate</text>
        <dbReference type="Rhea" id="RHEA:11688"/>
        <dbReference type="Rhea" id="RHEA-COMP:9613"/>
        <dbReference type="Rhea" id="RHEA-COMP:9622"/>
        <dbReference type="ChEBI" id="CHEBI:30616"/>
        <dbReference type="ChEBI" id="CHEBI:33019"/>
        <dbReference type="ChEBI" id="CHEBI:57427"/>
        <dbReference type="ChEBI" id="CHEBI:78442"/>
        <dbReference type="ChEBI" id="CHEBI:78494"/>
        <dbReference type="ChEBI" id="CHEBI:456215"/>
        <dbReference type="EC" id="6.1.1.4"/>
    </reaction>
</comment>
<dbReference type="SUPFAM" id="SSF47323">
    <property type="entry name" value="Anticodon-binding domain of a subclass of class I aminoacyl-tRNA synthetases"/>
    <property type="match status" value="1"/>
</dbReference>
<dbReference type="InterPro" id="IPR009008">
    <property type="entry name" value="Val/Leu/Ile-tRNA-synth_edit"/>
</dbReference>
<dbReference type="InterPro" id="IPR013155">
    <property type="entry name" value="M/V/L/I-tRNA-synth_anticd-bd"/>
</dbReference>
<dbReference type="GO" id="GO:0005737">
    <property type="term" value="C:cytoplasm"/>
    <property type="evidence" value="ECO:0007669"/>
    <property type="project" value="UniProtKB-SubCell"/>
</dbReference>
<dbReference type="FunFam" id="3.90.740.10:FF:000001">
    <property type="entry name" value="Leucine--tRNA ligase, cytoplasmic"/>
    <property type="match status" value="1"/>
</dbReference>
<keyword evidence="17" id="KW-1185">Reference proteome</keyword>
<evidence type="ECO:0000256" key="8">
    <source>
        <dbReference type="ARBA" id="ARBA00023146"/>
    </source>
</evidence>
<evidence type="ECO:0000256" key="9">
    <source>
        <dbReference type="ARBA" id="ARBA00030520"/>
    </source>
</evidence>
<dbReference type="Pfam" id="PF08264">
    <property type="entry name" value="Anticodon_1"/>
    <property type="match status" value="1"/>
</dbReference>
<dbReference type="InterPro" id="IPR009080">
    <property type="entry name" value="tRNAsynth_Ia_anticodon-bd"/>
</dbReference>
<comment type="subcellular location">
    <subcellularLocation>
        <location evidence="1">Cytoplasm</location>
    </subcellularLocation>
</comment>
<evidence type="ECO:0000256" key="2">
    <source>
        <dbReference type="ARBA" id="ARBA00005594"/>
    </source>
</evidence>
<feature type="domain" description="Methionyl/Valyl/Leucyl/Isoleucyl-tRNA synthetase anticodon-binding" evidence="14">
    <location>
        <begin position="805"/>
        <end position="930"/>
    </location>
</feature>
<reference evidence="17" key="2">
    <citation type="submission" date="2009-11" db="EMBL/GenBank/DDBJ databases">
        <title>The Genome Sequence of Allomyces macrogynus strain ATCC 38327.</title>
        <authorList>
            <consortium name="The Broad Institute Genome Sequencing Platform"/>
            <person name="Russ C."/>
            <person name="Cuomo C."/>
            <person name="Shea T."/>
            <person name="Young S.K."/>
            <person name="Zeng Q."/>
            <person name="Koehrsen M."/>
            <person name="Haas B."/>
            <person name="Borodovsky M."/>
            <person name="Guigo R."/>
            <person name="Alvarado L."/>
            <person name="Berlin A."/>
            <person name="Borenstein D."/>
            <person name="Chen Z."/>
            <person name="Engels R."/>
            <person name="Freedman E."/>
            <person name="Gellesch M."/>
            <person name="Goldberg J."/>
            <person name="Griggs A."/>
            <person name="Gujja S."/>
            <person name="Heiman D."/>
            <person name="Hepburn T."/>
            <person name="Howarth C."/>
            <person name="Jen D."/>
            <person name="Larson L."/>
            <person name="Lewis B."/>
            <person name="Mehta T."/>
            <person name="Park D."/>
            <person name="Pearson M."/>
            <person name="Roberts A."/>
            <person name="Saif S."/>
            <person name="Shenoy N."/>
            <person name="Sisk P."/>
            <person name="Stolte C."/>
            <person name="Sykes S."/>
            <person name="Walk T."/>
            <person name="White J."/>
            <person name="Yandava C."/>
            <person name="Burger G."/>
            <person name="Gray M.W."/>
            <person name="Holland P.W.H."/>
            <person name="King N."/>
            <person name="Lang F.B.F."/>
            <person name="Roger A.J."/>
            <person name="Ruiz-Trillo I."/>
            <person name="Lander E."/>
            <person name="Nusbaum C."/>
        </authorList>
    </citation>
    <scope>NUCLEOTIDE SEQUENCE [LARGE SCALE GENOMIC DNA]</scope>
    <source>
        <strain evidence="17">ATCC 38327</strain>
    </source>
</reference>
<dbReference type="GO" id="GO:0004823">
    <property type="term" value="F:leucine-tRNA ligase activity"/>
    <property type="evidence" value="ECO:0007669"/>
    <property type="project" value="UniProtKB-EC"/>
</dbReference>
<dbReference type="InterPro" id="IPR055416">
    <property type="entry name" value="RBD_LARS1"/>
</dbReference>
<dbReference type="STRING" id="578462.A0A0L0S3U6"/>
<dbReference type="PROSITE" id="PS00178">
    <property type="entry name" value="AA_TRNA_LIGASE_I"/>
    <property type="match status" value="1"/>
</dbReference>
<evidence type="ECO:0000256" key="4">
    <source>
        <dbReference type="ARBA" id="ARBA00022598"/>
    </source>
</evidence>
<evidence type="ECO:0000256" key="5">
    <source>
        <dbReference type="ARBA" id="ARBA00022741"/>
    </source>
</evidence>
<dbReference type="AlphaFoldDB" id="A0A0L0S3U6"/>
<dbReference type="EC" id="6.1.1.4" evidence="3"/>
<dbReference type="PANTHER" id="PTHR45794:SF1">
    <property type="entry name" value="LEUCINE--TRNA LIGASE, CYTOPLASMIC"/>
    <property type="match status" value="1"/>
</dbReference>
<gene>
    <name evidence="16" type="ORF">AMAG_02829</name>
</gene>
<feature type="domain" description="Leucine--tRNA ligase RagD-binding" evidence="15">
    <location>
        <begin position="952"/>
        <end position="1019"/>
    </location>
</feature>
<keyword evidence="12" id="KW-0175">Coiled coil</keyword>
<evidence type="ECO:0000259" key="15">
    <source>
        <dbReference type="Pfam" id="PF24810"/>
    </source>
</evidence>
<evidence type="ECO:0000256" key="6">
    <source>
        <dbReference type="ARBA" id="ARBA00022840"/>
    </source>
</evidence>
<comment type="similarity">
    <text evidence="2 11">Belongs to the class-I aminoacyl-tRNA synthetase family.</text>
</comment>
<evidence type="ECO:0000313" key="17">
    <source>
        <dbReference type="Proteomes" id="UP000054350"/>
    </source>
</evidence>
<keyword evidence="5 11" id="KW-0547">Nucleotide-binding</keyword>
<dbReference type="SUPFAM" id="SSF52374">
    <property type="entry name" value="Nucleotidylyl transferase"/>
    <property type="match status" value="1"/>
</dbReference>
<dbReference type="GO" id="GO:0006429">
    <property type="term" value="P:leucyl-tRNA aminoacylation"/>
    <property type="evidence" value="ECO:0007669"/>
    <property type="project" value="InterPro"/>
</dbReference>
<keyword evidence="6 11" id="KW-0067">ATP-binding</keyword>
<feature type="domain" description="Aminoacyl-tRNA synthetase class Ia" evidence="13">
    <location>
        <begin position="22"/>
        <end position="103"/>
    </location>
</feature>
<protein>
    <recommendedName>
        <fullName evidence="3">leucine--tRNA ligase</fullName>
        <ecNumber evidence="3">6.1.1.4</ecNumber>
    </recommendedName>
    <alternativeName>
        <fullName evidence="9">Leucyl-tRNA synthetase</fullName>
    </alternativeName>
</protein>
<dbReference type="InterPro" id="IPR014729">
    <property type="entry name" value="Rossmann-like_a/b/a_fold"/>
</dbReference>
<keyword evidence="8 11" id="KW-0030">Aminoacyl-tRNA synthetase</keyword>
<dbReference type="Gene3D" id="3.90.740.10">
    <property type="entry name" value="Valyl/Leucyl/Isoleucyl-tRNA synthetase, editing domain"/>
    <property type="match status" value="1"/>
</dbReference>
<reference evidence="16 17" key="1">
    <citation type="submission" date="2009-11" db="EMBL/GenBank/DDBJ databases">
        <title>Annotation of Allomyces macrogynus ATCC 38327.</title>
        <authorList>
            <consortium name="The Broad Institute Genome Sequencing Platform"/>
            <person name="Russ C."/>
            <person name="Cuomo C."/>
            <person name="Burger G."/>
            <person name="Gray M.W."/>
            <person name="Holland P.W.H."/>
            <person name="King N."/>
            <person name="Lang F.B.F."/>
            <person name="Roger A.J."/>
            <person name="Ruiz-Trillo I."/>
            <person name="Young S.K."/>
            <person name="Zeng Q."/>
            <person name="Gargeya S."/>
            <person name="Fitzgerald M."/>
            <person name="Haas B."/>
            <person name="Abouelleil A."/>
            <person name="Alvarado L."/>
            <person name="Arachchi H.M."/>
            <person name="Berlin A."/>
            <person name="Chapman S.B."/>
            <person name="Gearin G."/>
            <person name="Goldberg J."/>
            <person name="Griggs A."/>
            <person name="Gujja S."/>
            <person name="Hansen M."/>
            <person name="Heiman D."/>
            <person name="Howarth C."/>
            <person name="Larimer J."/>
            <person name="Lui A."/>
            <person name="MacDonald P.J.P."/>
            <person name="McCowen C."/>
            <person name="Montmayeur A."/>
            <person name="Murphy C."/>
            <person name="Neiman D."/>
            <person name="Pearson M."/>
            <person name="Priest M."/>
            <person name="Roberts A."/>
            <person name="Saif S."/>
            <person name="Shea T."/>
            <person name="Sisk P."/>
            <person name="Stolte C."/>
            <person name="Sykes S."/>
            <person name="Wortman J."/>
            <person name="Nusbaum C."/>
            <person name="Birren B."/>
        </authorList>
    </citation>
    <scope>NUCLEOTIDE SEQUENCE [LARGE SCALE GENOMIC DNA]</scope>
    <source>
        <strain evidence="16 17">ATCC 38327</strain>
    </source>
</reference>
<proteinExistence type="inferred from homology"/>
<evidence type="ECO:0000259" key="14">
    <source>
        <dbReference type="Pfam" id="PF08264"/>
    </source>
</evidence>
<accession>A0A0L0S3U6</accession>